<dbReference type="SUPFAM" id="SSF49464">
    <property type="entry name" value="Carboxypeptidase regulatory domain-like"/>
    <property type="match status" value="1"/>
</dbReference>
<feature type="domain" description="TonB-dependent receptor plug" evidence="1">
    <location>
        <begin position="135"/>
        <end position="235"/>
    </location>
</feature>
<proteinExistence type="predicted"/>
<dbReference type="Pfam" id="PF13715">
    <property type="entry name" value="CarbopepD_reg_2"/>
    <property type="match status" value="1"/>
</dbReference>
<accession>A0A0F9MH75</accession>
<evidence type="ECO:0000259" key="1">
    <source>
        <dbReference type="Pfam" id="PF07715"/>
    </source>
</evidence>
<dbReference type="InterPro" id="IPR037066">
    <property type="entry name" value="Plug_dom_sf"/>
</dbReference>
<dbReference type="EMBL" id="LAZR01004830">
    <property type="protein sequence ID" value="KKN05209.1"/>
    <property type="molecule type" value="Genomic_DNA"/>
</dbReference>
<dbReference type="PANTHER" id="PTHR40980">
    <property type="entry name" value="PLUG DOMAIN-CONTAINING PROTEIN"/>
    <property type="match status" value="1"/>
</dbReference>
<name>A0A0F9MH75_9ZZZZ</name>
<dbReference type="Pfam" id="PF07715">
    <property type="entry name" value="Plug"/>
    <property type="match status" value="1"/>
</dbReference>
<gene>
    <name evidence="2" type="ORF">LCGC14_1089690</name>
</gene>
<dbReference type="PROSITE" id="PS52016">
    <property type="entry name" value="TONB_DEPENDENT_REC_3"/>
    <property type="match status" value="1"/>
</dbReference>
<feature type="non-terminal residue" evidence="2">
    <location>
        <position position="247"/>
    </location>
</feature>
<dbReference type="Gene3D" id="2.170.130.10">
    <property type="entry name" value="TonB-dependent receptor, plug domain"/>
    <property type="match status" value="1"/>
</dbReference>
<evidence type="ECO:0000313" key="2">
    <source>
        <dbReference type="EMBL" id="KKN05209.1"/>
    </source>
</evidence>
<protein>
    <recommendedName>
        <fullName evidence="1">TonB-dependent receptor plug domain-containing protein</fullName>
    </recommendedName>
</protein>
<comment type="caution">
    <text evidence="2">The sequence shown here is derived from an EMBL/GenBank/DDBJ whole genome shotgun (WGS) entry which is preliminary data.</text>
</comment>
<dbReference type="SUPFAM" id="SSF56935">
    <property type="entry name" value="Porins"/>
    <property type="match status" value="1"/>
</dbReference>
<dbReference type="PANTHER" id="PTHR40980:SF4">
    <property type="entry name" value="TONB-DEPENDENT RECEPTOR-LIKE BETA-BARREL DOMAIN-CONTAINING PROTEIN"/>
    <property type="match status" value="1"/>
</dbReference>
<dbReference type="InterPro" id="IPR039426">
    <property type="entry name" value="TonB-dep_rcpt-like"/>
</dbReference>
<sequence length="247" mass="26499">MRTTKLLRLPFLTLFALFFSTNILAQTGNVTGTISDENGFYLPGANVMIPSLSKGAISDFEGKFTLLEVPEGTYTLSVSYLGYNEKEQQIVVNADITTEVSLFVEQKSLELDGVDVVAFGLGSQAKALSTQKNNLNITNVVSTDQIGKFPDVNIGDAVKRIPGITMQVDQGEARNIIVRGLSPQLNSVTLNGSRIPSAEGDNRNVQMDLIPADMIQTIEVSKAVTPDMDADALGGSVNLITRTSPQG</sequence>
<dbReference type="Gene3D" id="2.60.40.1120">
    <property type="entry name" value="Carboxypeptidase-like, regulatory domain"/>
    <property type="match status" value="1"/>
</dbReference>
<dbReference type="InterPro" id="IPR008969">
    <property type="entry name" value="CarboxyPept-like_regulatory"/>
</dbReference>
<organism evidence="2">
    <name type="scientific">marine sediment metagenome</name>
    <dbReference type="NCBI Taxonomy" id="412755"/>
    <lineage>
        <taxon>unclassified sequences</taxon>
        <taxon>metagenomes</taxon>
        <taxon>ecological metagenomes</taxon>
    </lineage>
</organism>
<dbReference type="InterPro" id="IPR012910">
    <property type="entry name" value="Plug_dom"/>
</dbReference>
<reference evidence="2" key="1">
    <citation type="journal article" date="2015" name="Nature">
        <title>Complex archaea that bridge the gap between prokaryotes and eukaryotes.</title>
        <authorList>
            <person name="Spang A."/>
            <person name="Saw J.H."/>
            <person name="Jorgensen S.L."/>
            <person name="Zaremba-Niedzwiedzka K."/>
            <person name="Martijn J."/>
            <person name="Lind A.E."/>
            <person name="van Eijk R."/>
            <person name="Schleper C."/>
            <person name="Guy L."/>
            <person name="Ettema T.J."/>
        </authorList>
    </citation>
    <scope>NUCLEOTIDE SEQUENCE</scope>
</reference>
<dbReference type="AlphaFoldDB" id="A0A0F9MH75"/>